<sequence length="99" mass="11172">MNSISQSSSSATPVNLTEMVYSLFEAYSLTGHHARIEHVFIKLDTLFQQVIDDHLKAWRTEEKEDIIDGRHQTESSATQLTKDNIEAVILMVLPDISLA</sequence>
<accession>A0AAV1RF76</accession>
<dbReference type="AlphaFoldDB" id="A0AAV1RF76"/>
<comment type="caution">
    <text evidence="1">The sequence shown here is derived from an EMBL/GenBank/DDBJ whole genome shotgun (WGS) entry which is preliminary data.</text>
</comment>
<protein>
    <submittedName>
        <fullName evidence="1">Uncharacterized protein</fullName>
    </submittedName>
</protein>
<gene>
    <name evidence="1" type="ORF">DCAF_LOCUS9013</name>
</gene>
<dbReference type="EMBL" id="CAWUPB010000913">
    <property type="protein sequence ID" value="CAK7332505.1"/>
    <property type="molecule type" value="Genomic_DNA"/>
</dbReference>
<evidence type="ECO:0000313" key="2">
    <source>
        <dbReference type="Proteomes" id="UP001314170"/>
    </source>
</evidence>
<name>A0AAV1RF76_9ROSI</name>
<dbReference type="Proteomes" id="UP001314170">
    <property type="component" value="Unassembled WGS sequence"/>
</dbReference>
<keyword evidence="2" id="KW-1185">Reference proteome</keyword>
<reference evidence="1 2" key="1">
    <citation type="submission" date="2024-01" db="EMBL/GenBank/DDBJ databases">
        <authorList>
            <person name="Waweru B."/>
        </authorList>
    </citation>
    <scope>NUCLEOTIDE SEQUENCE [LARGE SCALE GENOMIC DNA]</scope>
</reference>
<organism evidence="1 2">
    <name type="scientific">Dovyalis caffra</name>
    <dbReference type="NCBI Taxonomy" id="77055"/>
    <lineage>
        <taxon>Eukaryota</taxon>
        <taxon>Viridiplantae</taxon>
        <taxon>Streptophyta</taxon>
        <taxon>Embryophyta</taxon>
        <taxon>Tracheophyta</taxon>
        <taxon>Spermatophyta</taxon>
        <taxon>Magnoliopsida</taxon>
        <taxon>eudicotyledons</taxon>
        <taxon>Gunneridae</taxon>
        <taxon>Pentapetalae</taxon>
        <taxon>rosids</taxon>
        <taxon>fabids</taxon>
        <taxon>Malpighiales</taxon>
        <taxon>Salicaceae</taxon>
        <taxon>Flacourtieae</taxon>
        <taxon>Dovyalis</taxon>
    </lineage>
</organism>
<evidence type="ECO:0000313" key="1">
    <source>
        <dbReference type="EMBL" id="CAK7332505.1"/>
    </source>
</evidence>
<proteinExistence type="predicted"/>